<dbReference type="Pfam" id="PF13480">
    <property type="entry name" value="Acetyltransf_6"/>
    <property type="match status" value="1"/>
</dbReference>
<dbReference type="AlphaFoldDB" id="A0A3A4NN07"/>
<accession>A0A3A4NN07</accession>
<reference evidence="2 3" key="1">
    <citation type="journal article" date="2017" name="ISME J.">
        <title>Energy and carbon metabolisms in a deep terrestrial subsurface fluid microbial community.</title>
        <authorList>
            <person name="Momper L."/>
            <person name="Jungbluth S.P."/>
            <person name="Lee M.D."/>
            <person name="Amend J.P."/>
        </authorList>
    </citation>
    <scope>NUCLEOTIDE SEQUENCE [LARGE SCALE GENOMIC DNA]</scope>
    <source>
        <strain evidence="2">SURF_5</strain>
    </source>
</reference>
<proteinExistence type="predicted"/>
<name>A0A3A4NN07_ABYX5</name>
<dbReference type="EMBL" id="QZKU01000123">
    <property type="protein sequence ID" value="RJP16711.1"/>
    <property type="molecule type" value="Genomic_DNA"/>
</dbReference>
<evidence type="ECO:0000259" key="1">
    <source>
        <dbReference type="Pfam" id="PF13480"/>
    </source>
</evidence>
<gene>
    <name evidence="2" type="ORF">C4520_17935</name>
</gene>
<evidence type="ECO:0000313" key="2">
    <source>
        <dbReference type="EMBL" id="RJP16711.1"/>
    </source>
</evidence>
<sequence>MKTMATAAAIEAFNNIDVYVEHSSGVPKQQPVFMLPRWMQAWRNVFSPDDQLHICVMKERGKSIGVAPLSIKGTTASFVGDPEICDCMDLAVVPGYEKQFYHALLDELAQSGVADLDLRCLRPESTVFSHLAESALDRWGMCSFEPDGVSVEMDLPRDWDQYLASLDGKQRHEIRRKFRRLYNEGEINFVVLENPAEIEREVDPFLKMFRESRSDKALFMSSKMETFFRSMTKAMSEEALIRLFILKVNEASVAACLCFDCQNTMYLYNSGYDTRYSSLSIGLLCKILSIKHSIEIGRKKYDFLKGAEPYKYHLGGREVRLSRCRISFR</sequence>
<dbReference type="GO" id="GO:0016740">
    <property type="term" value="F:transferase activity"/>
    <property type="evidence" value="ECO:0007669"/>
    <property type="project" value="UniProtKB-KW"/>
</dbReference>
<evidence type="ECO:0000313" key="3">
    <source>
        <dbReference type="Proteomes" id="UP000265882"/>
    </source>
</evidence>
<dbReference type="InterPro" id="IPR038740">
    <property type="entry name" value="BioF2-like_GNAT_dom"/>
</dbReference>
<dbReference type="Proteomes" id="UP000265882">
    <property type="component" value="Unassembled WGS sequence"/>
</dbReference>
<comment type="caution">
    <text evidence="2">The sequence shown here is derived from an EMBL/GenBank/DDBJ whole genome shotgun (WGS) entry which is preliminary data.</text>
</comment>
<keyword evidence="2" id="KW-0808">Transferase</keyword>
<protein>
    <submittedName>
        <fullName evidence="2">GNAT family N-acetyltransferase</fullName>
    </submittedName>
</protein>
<dbReference type="InterPro" id="IPR016181">
    <property type="entry name" value="Acyl_CoA_acyltransferase"/>
</dbReference>
<dbReference type="SUPFAM" id="SSF55729">
    <property type="entry name" value="Acyl-CoA N-acyltransferases (Nat)"/>
    <property type="match status" value="1"/>
</dbReference>
<feature type="domain" description="BioF2-like acetyltransferase" evidence="1">
    <location>
        <begin position="169"/>
        <end position="311"/>
    </location>
</feature>
<dbReference type="Gene3D" id="3.40.630.30">
    <property type="match status" value="1"/>
</dbReference>
<organism evidence="2 3">
    <name type="scientific">Abyssobacteria bacterium (strain SURF_5)</name>
    <dbReference type="NCBI Taxonomy" id="2093360"/>
    <lineage>
        <taxon>Bacteria</taxon>
        <taxon>Pseudomonadati</taxon>
        <taxon>Candidatus Hydrogenedentota</taxon>
        <taxon>Candidatus Abyssobacteria</taxon>
    </lineage>
</organism>